<evidence type="ECO:0000256" key="6">
    <source>
        <dbReference type="ARBA" id="ARBA00024916"/>
    </source>
</evidence>
<dbReference type="PANTHER" id="PTHR30437">
    <property type="entry name" value="TRANSCRIPTION ELONGATION FACTOR GREA"/>
    <property type="match status" value="1"/>
</dbReference>
<name>A0A4R9C2C7_9FIRM</name>
<dbReference type="PROSITE" id="PS00830">
    <property type="entry name" value="GREAB_2"/>
    <property type="match status" value="1"/>
</dbReference>
<evidence type="ECO:0000259" key="10">
    <source>
        <dbReference type="Pfam" id="PF01272"/>
    </source>
</evidence>
<evidence type="ECO:0000256" key="7">
    <source>
        <dbReference type="ARBA" id="ARBA00030776"/>
    </source>
</evidence>
<dbReference type="GO" id="GO:0070063">
    <property type="term" value="F:RNA polymerase binding"/>
    <property type="evidence" value="ECO:0007669"/>
    <property type="project" value="InterPro"/>
</dbReference>
<protein>
    <recommendedName>
        <fullName evidence="2 8">Transcription elongation factor GreA</fullName>
    </recommendedName>
    <alternativeName>
        <fullName evidence="7 8">Transcript cleavage factor GreA</fullName>
    </alternativeName>
</protein>
<evidence type="ECO:0000259" key="11">
    <source>
        <dbReference type="Pfam" id="PF03449"/>
    </source>
</evidence>
<evidence type="ECO:0000256" key="1">
    <source>
        <dbReference type="ARBA" id="ARBA00008213"/>
    </source>
</evidence>
<dbReference type="PANTHER" id="PTHR30437:SF4">
    <property type="entry name" value="TRANSCRIPTION ELONGATION FACTOR GREA"/>
    <property type="match status" value="1"/>
</dbReference>
<comment type="function">
    <text evidence="6 8 9">Necessary for efficient RNA polymerase transcription elongation past template-encoded arresting sites. The arresting sites in DNA have the property of trapping a certain fraction of elongating RNA polymerases that pass through, resulting in locked ternary complexes. Cleavage of the nascent transcript by cleavage factors such as GreA or GreB allows the resumption of elongation from the new 3'terminus. GreA releases sequences of 2 to 3 nucleotides.</text>
</comment>
<accession>A0A4R9C2C7</accession>
<dbReference type="Pfam" id="PF03449">
    <property type="entry name" value="GreA_GreB_N"/>
    <property type="match status" value="1"/>
</dbReference>
<keyword evidence="13" id="KW-1185">Reference proteome</keyword>
<evidence type="ECO:0000313" key="12">
    <source>
        <dbReference type="EMBL" id="TFF67121.1"/>
    </source>
</evidence>
<dbReference type="Proteomes" id="UP000297454">
    <property type="component" value="Unassembled WGS sequence"/>
</dbReference>
<dbReference type="GO" id="GO:0006354">
    <property type="term" value="P:DNA-templated transcription elongation"/>
    <property type="evidence" value="ECO:0007669"/>
    <property type="project" value="TreeGrafter"/>
</dbReference>
<dbReference type="InterPro" id="IPR022691">
    <property type="entry name" value="Tscrpt_elong_fac_GreA/B_N"/>
</dbReference>
<dbReference type="InterPro" id="IPR036953">
    <property type="entry name" value="GreA/GreB_C_sf"/>
</dbReference>
<reference evidence="12 13" key="1">
    <citation type="submission" date="2019-01" db="EMBL/GenBank/DDBJ databases">
        <title>Draft Genome Sequences of Helcococcus ovis Strains Isolated from the Uterus and Vagina of Dairy Cows with Metritis.</title>
        <authorList>
            <person name="Cunha F."/>
            <person name="Jeon S.J."/>
            <person name="Kutzer P."/>
            <person name="Galvao K.N."/>
        </authorList>
    </citation>
    <scope>NUCLEOTIDE SEQUENCE [LARGE SCALE GENOMIC DNA]</scope>
    <source>
        <strain evidence="12 13">KG-37</strain>
    </source>
</reference>
<evidence type="ECO:0000256" key="5">
    <source>
        <dbReference type="ARBA" id="ARBA00023163"/>
    </source>
</evidence>
<dbReference type="Pfam" id="PF01272">
    <property type="entry name" value="GreA_GreB"/>
    <property type="match status" value="1"/>
</dbReference>
<keyword evidence="5 8" id="KW-0804">Transcription</keyword>
<keyword evidence="12" id="KW-0251">Elongation factor</keyword>
<dbReference type="NCBIfam" id="TIGR01462">
    <property type="entry name" value="greA"/>
    <property type="match status" value="1"/>
</dbReference>
<dbReference type="Gene3D" id="1.10.287.180">
    <property type="entry name" value="Transcription elongation factor, GreA/GreB, N-terminal domain"/>
    <property type="match status" value="1"/>
</dbReference>
<dbReference type="AlphaFoldDB" id="A0A4R9C2C7"/>
<dbReference type="GO" id="GO:0032784">
    <property type="term" value="P:regulation of DNA-templated transcription elongation"/>
    <property type="evidence" value="ECO:0007669"/>
    <property type="project" value="UniProtKB-UniRule"/>
</dbReference>
<evidence type="ECO:0000256" key="2">
    <source>
        <dbReference type="ARBA" id="ARBA00013729"/>
    </source>
</evidence>
<comment type="caution">
    <text evidence="12">The sequence shown here is derived from an EMBL/GenBank/DDBJ whole genome shotgun (WGS) entry which is preliminary data.</text>
</comment>
<gene>
    <name evidence="8 12" type="primary">greA</name>
    <name evidence="12" type="ORF">EQF91_01840</name>
</gene>
<dbReference type="InterPro" id="IPR006359">
    <property type="entry name" value="Tscrpt_elong_fac_GreA"/>
</dbReference>
<dbReference type="GO" id="GO:0003677">
    <property type="term" value="F:DNA binding"/>
    <property type="evidence" value="ECO:0007669"/>
    <property type="project" value="UniProtKB-UniRule"/>
</dbReference>
<evidence type="ECO:0000256" key="9">
    <source>
        <dbReference type="RuleBase" id="RU000556"/>
    </source>
</evidence>
<dbReference type="GeneID" id="97030836"/>
<evidence type="ECO:0000256" key="4">
    <source>
        <dbReference type="ARBA" id="ARBA00023125"/>
    </source>
</evidence>
<dbReference type="NCBIfam" id="NF001263">
    <property type="entry name" value="PRK00226.1-4"/>
    <property type="match status" value="1"/>
</dbReference>
<evidence type="ECO:0000313" key="13">
    <source>
        <dbReference type="Proteomes" id="UP000297454"/>
    </source>
</evidence>
<dbReference type="GO" id="GO:0003746">
    <property type="term" value="F:translation elongation factor activity"/>
    <property type="evidence" value="ECO:0007669"/>
    <property type="project" value="UniProtKB-KW"/>
</dbReference>
<dbReference type="SUPFAM" id="SSF46557">
    <property type="entry name" value="GreA transcript cleavage protein, N-terminal domain"/>
    <property type="match status" value="1"/>
</dbReference>
<dbReference type="InterPro" id="IPR036805">
    <property type="entry name" value="Tscrpt_elong_fac_GreA/B_N_sf"/>
</dbReference>
<evidence type="ECO:0000256" key="8">
    <source>
        <dbReference type="HAMAP-Rule" id="MF_00105"/>
    </source>
</evidence>
<dbReference type="SUPFAM" id="SSF54534">
    <property type="entry name" value="FKBP-like"/>
    <property type="match status" value="1"/>
</dbReference>
<dbReference type="Gene3D" id="3.10.50.30">
    <property type="entry name" value="Transcription elongation factor, GreA/GreB, C-terminal domain"/>
    <property type="match status" value="1"/>
</dbReference>
<sequence length="160" mass="18186">MTVSEKVLLTQEGYNKLKDELEYLVTVKRAECSDKIRIARGFGDLSENAEYDEAKDEQAKVESRIVEIELQLKNVEIIDENIKKNNKTVCIGDTVKVVDLNNKREMELMIVGTIEANIAERKISNESPLGKALLNSKEGETVEVKTKVSKLQYKVEKIIR</sequence>
<keyword evidence="3 8" id="KW-0805">Transcription regulation</keyword>
<evidence type="ECO:0000256" key="3">
    <source>
        <dbReference type="ARBA" id="ARBA00023015"/>
    </source>
</evidence>
<feature type="domain" description="Transcription elongation factor GreA/GreB C-terminal" evidence="10">
    <location>
        <begin position="85"/>
        <end position="158"/>
    </location>
</feature>
<dbReference type="RefSeq" id="WP_134710607.1">
    <property type="nucleotide sequence ID" value="NZ_CP119081.1"/>
</dbReference>
<dbReference type="FunFam" id="1.10.287.180:FF:000001">
    <property type="entry name" value="Transcription elongation factor GreA"/>
    <property type="match status" value="1"/>
</dbReference>
<dbReference type="InterPro" id="IPR023459">
    <property type="entry name" value="Tscrpt_elong_fac_GreA/B_fam"/>
</dbReference>
<dbReference type="EMBL" id="SCFR01000004">
    <property type="protein sequence ID" value="TFF67121.1"/>
    <property type="molecule type" value="Genomic_DNA"/>
</dbReference>
<keyword evidence="4 8" id="KW-0238">DNA-binding</keyword>
<proteinExistence type="inferred from homology"/>
<dbReference type="InterPro" id="IPR028624">
    <property type="entry name" value="Tscrpt_elong_fac_GreA/B"/>
</dbReference>
<organism evidence="12 13">
    <name type="scientific">Helcococcus ovis</name>
    <dbReference type="NCBI Taxonomy" id="72026"/>
    <lineage>
        <taxon>Bacteria</taxon>
        <taxon>Bacillati</taxon>
        <taxon>Bacillota</taxon>
        <taxon>Tissierellia</taxon>
        <taxon>Tissierellales</taxon>
        <taxon>Peptoniphilaceae</taxon>
        <taxon>Helcococcus</taxon>
    </lineage>
</organism>
<dbReference type="InterPro" id="IPR001437">
    <property type="entry name" value="Tscrpt_elong_fac_GreA/B_C"/>
</dbReference>
<feature type="domain" description="Transcription elongation factor GreA/GreB N-terminal" evidence="11">
    <location>
        <begin position="8"/>
        <end position="77"/>
    </location>
</feature>
<dbReference type="OrthoDB" id="9808774at2"/>
<comment type="similarity">
    <text evidence="1 8 9">Belongs to the GreA/GreB family.</text>
</comment>
<dbReference type="InterPro" id="IPR018151">
    <property type="entry name" value="TF_GreA/GreB_CS"/>
</dbReference>
<dbReference type="HAMAP" id="MF_00105">
    <property type="entry name" value="GreA_GreB"/>
    <property type="match status" value="1"/>
</dbReference>
<dbReference type="PIRSF" id="PIRSF006092">
    <property type="entry name" value="GreA_GreB"/>
    <property type="match status" value="1"/>
</dbReference>
<keyword evidence="12" id="KW-0648">Protein biosynthesis</keyword>